<keyword evidence="6" id="KW-0256">Endoplasmic reticulum</keyword>
<feature type="transmembrane region" description="Helical" evidence="13">
    <location>
        <begin position="357"/>
        <end position="375"/>
    </location>
</feature>
<protein>
    <submittedName>
        <fullName evidence="16">Ste24 endopeptidase</fullName>
    </submittedName>
</protein>
<evidence type="ECO:0000259" key="14">
    <source>
        <dbReference type="Pfam" id="PF01435"/>
    </source>
</evidence>
<feature type="active site" description="Proton donor" evidence="11">
    <location>
        <position position="387"/>
    </location>
</feature>
<comment type="subcellular location">
    <subcellularLocation>
        <location evidence="1">Endoplasmic reticulum membrane</location>
        <topology evidence="1">Multi-pass membrane protein</topology>
    </subcellularLocation>
</comment>
<keyword evidence="3 13" id="KW-0812">Transmembrane</keyword>
<dbReference type="CDD" id="cd07343">
    <property type="entry name" value="M48A_Zmpste24p_like"/>
    <property type="match status" value="1"/>
</dbReference>
<evidence type="ECO:0000259" key="15">
    <source>
        <dbReference type="Pfam" id="PF16491"/>
    </source>
</evidence>
<accession>N6YPC5</accession>
<dbReference type="AlphaFoldDB" id="N6YPC5"/>
<feature type="transmembrane region" description="Helical" evidence="13">
    <location>
        <begin position="319"/>
        <end position="337"/>
    </location>
</feature>
<evidence type="ECO:0000256" key="9">
    <source>
        <dbReference type="ARBA" id="ARBA00023049"/>
    </source>
</evidence>
<keyword evidence="7 12" id="KW-0862">Zinc</keyword>
<feature type="domain" description="CAAX prenyl protease 1 N-terminal" evidence="15">
    <location>
        <begin position="55"/>
        <end position="232"/>
    </location>
</feature>
<feature type="binding site" evidence="12">
    <location>
        <position position="305"/>
    </location>
    <ligand>
        <name>Zn(2+)</name>
        <dbReference type="ChEBI" id="CHEBI:29105"/>
        <note>catalytic</note>
    </ligand>
</feature>
<dbReference type="Pfam" id="PF16491">
    <property type="entry name" value="Peptidase_M48_N"/>
    <property type="match status" value="1"/>
</dbReference>
<evidence type="ECO:0000256" key="8">
    <source>
        <dbReference type="ARBA" id="ARBA00022989"/>
    </source>
</evidence>
<dbReference type="InterPro" id="IPR001915">
    <property type="entry name" value="Peptidase_M48"/>
</dbReference>
<keyword evidence="10 13" id="KW-0472">Membrane</keyword>
<dbReference type="GO" id="GO:0071586">
    <property type="term" value="P:CAAX-box protein processing"/>
    <property type="evidence" value="ECO:0007669"/>
    <property type="project" value="InterPro"/>
</dbReference>
<feature type="domain" description="Peptidase M48" evidence="14">
    <location>
        <begin position="236"/>
        <end position="439"/>
    </location>
</feature>
<dbReference type="GO" id="GO:0004222">
    <property type="term" value="F:metalloendopeptidase activity"/>
    <property type="evidence" value="ECO:0007669"/>
    <property type="project" value="InterPro"/>
</dbReference>
<dbReference type="Pfam" id="PF01435">
    <property type="entry name" value="Peptidase_M48"/>
    <property type="match status" value="1"/>
</dbReference>
<dbReference type="EMBL" id="AMXF01000133">
    <property type="protein sequence ID" value="ENO96146.1"/>
    <property type="molecule type" value="Genomic_DNA"/>
</dbReference>
<feature type="binding site" evidence="12">
    <location>
        <position position="309"/>
    </location>
    <ligand>
        <name>Zn(2+)</name>
        <dbReference type="ChEBI" id="CHEBI:29105"/>
        <note>catalytic</note>
    </ligand>
</feature>
<keyword evidence="5" id="KW-0378">Hydrolase</keyword>
<evidence type="ECO:0000256" key="13">
    <source>
        <dbReference type="SAM" id="Phobius"/>
    </source>
</evidence>
<evidence type="ECO:0000256" key="1">
    <source>
        <dbReference type="ARBA" id="ARBA00004477"/>
    </source>
</evidence>
<sequence length="442" mass="48258">MSGTATFIHRPRFAMTDSTSLLLSPLALPPFSVVFLAFLIAGTVLGLGLLHRHAHHVRRHRDAVPQPFADAIPLHSHQRAADYTFARARMSALHAVANAGFVLLLTLGGGLQAVHDAWAGVLPAGGLGHGVALLASLGVLGWLFELPFALLRTFGIEKAFGFNRMTLRLYLADTAREAALAALIGLPLLAAVLWLALAMGELWWAWVWGFWLGFNLLAMVIWPTFIAPLFNRFTPLADAALKARVEALLARCGFRAKGLFVMDGSRRSAHGNAYFTGLGAAKRIVFFDTLLDKLDADEVEAVLAHELGHFHHRHLVHRLAVLAPASLGVLALLAWLAQQPWFFSGLGMHSSDLASALALFTLVLPVFSFPLAPVLSHWSRKHEFEADTYAARHADAGKLVSALVKLYRDNASTLTPDPLYSRFHDSHPPAALRIARLQALQR</sequence>
<evidence type="ECO:0000256" key="4">
    <source>
        <dbReference type="ARBA" id="ARBA00022723"/>
    </source>
</evidence>
<dbReference type="Proteomes" id="UP000013047">
    <property type="component" value="Unassembled WGS sequence"/>
</dbReference>
<evidence type="ECO:0000256" key="12">
    <source>
        <dbReference type="PIRSR" id="PIRSR627057-2"/>
    </source>
</evidence>
<evidence type="ECO:0000256" key="3">
    <source>
        <dbReference type="ARBA" id="ARBA00022692"/>
    </source>
</evidence>
<evidence type="ECO:0000256" key="7">
    <source>
        <dbReference type="ARBA" id="ARBA00022833"/>
    </source>
</evidence>
<organism evidence="16 17">
    <name type="scientific">Thauera phenylacetica B4P</name>
    <dbReference type="NCBI Taxonomy" id="1234382"/>
    <lineage>
        <taxon>Bacteria</taxon>
        <taxon>Pseudomonadati</taxon>
        <taxon>Pseudomonadota</taxon>
        <taxon>Betaproteobacteria</taxon>
        <taxon>Rhodocyclales</taxon>
        <taxon>Zoogloeaceae</taxon>
        <taxon>Thauera</taxon>
    </lineage>
</organism>
<name>N6YPC5_9RHOO</name>
<proteinExistence type="predicted"/>
<feature type="transmembrane region" description="Helical" evidence="13">
    <location>
        <begin position="175"/>
        <end position="197"/>
    </location>
</feature>
<feature type="transmembrane region" description="Helical" evidence="13">
    <location>
        <begin position="92"/>
        <end position="111"/>
    </location>
</feature>
<dbReference type="GO" id="GO:0046872">
    <property type="term" value="F:metal ion binding"/>
    <property type="evidence" value="ECO:0007669"/>
    <property type="project" value="UniProtKB-KW"/>
</dbReference>
<evidence type="ECO:0000313" key="17">
    <source>
        <dbReference type="Proteomes" id="UP000013047"/>
    </source>
</evidence>
<evidence type="ECO:0000256" key="2">
    <source>
        <dbReference type="ARBA" id="ARBA00022670"/>
    </source>
</evidence>
<dbReference type="PANTHER" id="PTHR10120">
    <property type="entry name" value="CAAX PRENYL PROTEASE 1"/>
    <property type="match status" value="1"/>
</dbReference>
<keyword evidence="2" id="KW-0645">Protease</keyword>
<evidence type="ECO:0000256" key="11">
    <source>
        <dbReference type="PIRSR" id="PIRSR627057-1"/>
    </source>
</evidence>
<comment type="caution">
    <text evidence="16">The sequence shown here is derived from an EMBL/GenBank/DDBJ whole genome shotgun (WGS) entry which is preliminary data.</text>
</comment>
<keyword evidence="8 13" id="KW-1133">Transmembrane helix</keyword>
<dbReference type="InterPro" id="IPR032456">
    <property type="entry name" value="Peptidase_M48_N"/>
</dbReference>
<feature type="transmembrane region" description="Helical" evidence="13">
    <location>
        <begin position="131"/>
        <end position="154"/>
    </location>
</feature>
<comment type="cofactor">
    <cofactor evidence="12">
        <name>Zn(2+)</name>
        <dbReference type="ChEBI" id="CHEBI:29105"/>
    </cofactor>
    <text evidence="12">Binds 1 zinc ion per subunit.</text>
</comment>
<dbReference type="FunFam" id="3.30.2010.10:FF:000002">
    <property type="entry name" value="CAAX prenyl protease"/>
    <property type="match status" value="1"/>
</dbReference>
<feature type="transmembrane region" description="Helical" evidence="13">
    <location>
        <begin position="31"/>
        <end position="50"/>
    </location>
</feature>
<feature type="transmembrane region" description="Helical" evidence="13">
    <location>
        <begin position="203"/>
        <end position="222"/>
    </location>
</feature>
<evidence type="ECO:0000256" key="10">
    <source>
        <dbReference type="ARBA" id="ARBA00023136"/>
    </source>
</evidence>
<keyword evidence="4 12" id="KW-0479">Metal-binding</keyword>
<dbReference type="Gene3D" id="3.30.2010.10">
    <property type="entry name" value="Metalloproteases ('zincins'), catalytic domain"/>
    <property type="match status" value="1"/>
</dbReference>
<keyword evidence="17" id="KW-1185">Reference proteome</keyword>
<evidence type="ECO:0000313" key="16">
    <source>
        <dbReference type="EMBL" id="ENO96146.1"/>
    </source>
</evidence>
<reference evidence="16 17" key="1">
    <citation type="submission" date="2012-09" db="EMBL/GenBank/DDBJ databases">
        <title>Draft Genome Sequences of 6 Strains from Genus Thauera.</title>
        <authorList>
            <person name="Liu B."/>
            <person name="Shapleigh J.P."/>
            <person name="Frostegard A.H."/>
        </authorList>
    </citation>
    <scope>NUCLEOTIDE SEQUENCE [LARGE SCALE GENOMIC DNA]</scope>
    <source>
        <strain evidence="16 17">B4P</strain>
    </source>
</reference>
<gene>
    <name evidence="16" type="ORF">C667_15414</name>
</gene>
<keyword evidence="9" id="KW-0482">Metalloprotease</keyword>
<feature type="active site" evidence="11">
    <location>
        <position position="306"/>
    </location>
</feature>
<evidence type="ECO:0000256" key="5">
    <source>
        <dbReference type="ARBA" id="ARBA00022801"/>
    </source>
</evidence>
<feature type="binding site" evidence="12">
    <location>
        <position position="383"/>
    </location>
    <ligand>
        <name>Zn(2+)</name>
        <dbReference type="ChEBI" id="CHEBI:29105"/>
        <note>catalytic</note>
    </ligand>
</feature>
<dbReference type="InterPro" id="IPR027057">
    <property type="entry name" value="CAXX_Prtase_1"/>
</dbReference>
<evidence type="ECO:0000256" key="6">
    <source>
        <dbReference type="ARBA" id="ARBA00022824"/>
    </source>
</evidence>